<evidence type="ECO:0000256" key="7">
    <source>
        <dbReference type="ARBA" id="ARBA00023237"/>
    </source>
</evidence>
<comment type="subcellular location">
    <subcellularLocation>
        <location evidence="1">Cell outer membrane</location>
    </subcellularLocation>
</comment>
<dbReference type="PANTHER" id="PTHR30026:SF20">
    <property type="entry name" value="OUTER MEMBRANE PROTEIN TOLC"/>
    <property type="match status" value="1"/>
</dbReference>
<keyword evidence="4" id="KW-1134">Transmembrane beta strand</keyword>
<dbReference type="GO" id="GO:0009279">
    <property type="term" value="C:cell outer membrane"/>
    <property type="evidence" value="ECO:0007669"/>
    <property type="project" value="UniProtKB-SubCell"/>
</dbReference>
<dbReference type="InterPro" id="IPR051906">
    <property type="entry name" value="TolC-like"/>
</dbReference>
<dbReference type="EMBL" id="CP028942">
    <property type="protein sequence ID" value="QKM64685.1"/>
    <property type="molecule type" value="Genomic_DNA"/>
</dbReference>
<dbReference type="Gene3D" id="1.20.1600.10">
    <property type="entry name" value="Outer membrane efflux proteins (OEP)"/>
    <property type="match status" value="1"/>
</dbReference>
<reference evidence="9 10" key="1">
    <citation type="submission" date="2018-04" db="EMBL/GenBank/DDBJ databases">
        <title>Polynucleobacter sp. UH21B genome.</title>
        <authorList>
            <person name="Hahn M.W."/>
        </authorList>
    </citation>
    <scope>NUCLEOTIDE SEQUENCE [LARGE SCALE GENOMIC DNA]</scope>
    <source>
        <strain evidence="9 10">MWH-UH21B</strain>
    </source>
</reference>
<dbReference type="Pfam" id="PF02321">
    <property type="entry name" value="OEP"/>
    <property type="match status" value="1"/>
</dbReference>
<keyword evidence="6" id="KW-0472">Membrane</keyword>
<protein>
    <recommendedName>
        <fullName evidence="11">TolC family protein</fullName>
    </recommendedName>
</protein>
<dbReference type="SUPFAM" id="SSF56954">
    <property type="entry name" value="Outer membrane efflux proteins (OEP)"/>
    <property type="match status" value="1"/>
</dbReference>
<dbReference type="InterPro" id="IPR003423">
    <property type="entry name" value="OMP_efflux"/>
</dbReference>
<dbReference type="GO" id="GO:0015288">
    <property type="term" value="F:porin activity"/>
    <property type="evidence" value="ECO:0007669"/>
    <property type="project" value="TreeGrafter"/>
</dbReference>
<keyword evidence="10" id="KW-1185">Reference proteome</keyword>
<evidence type="ECO:0000256" key="2">
    <source>
        <dbReference type="ARBA" id="ARBA00007613"/>
    </source>
</evidence>
<feature type="coiled-coil region" evidence="8">
    <location>
        <begin position="116"/>
        <end position="145"/>
    </location>
</feature>
<dbReference type="Proteomes" id="UP000503312">
    <property type="component" value="Chromosome"/>
</dbReference>
<evidence type="ECO:0000313" key="9">
    <source>
        <dbReference type="EMBL" id="QKM64685.1"/>
    </source>
</evidence>
<gene>
    <name evidence="9" type="ORF">DCO17_05210</name>
</gene>
<dbReference type="KEGG" id="ptrp:DCO17_05210"/>
<dbReference type="PANTHER" id="PTHR30026">
    <property type="entry name" value="OUTER MEMBRANE PROTEIN TOLC"/>
    <property type="match status" value="1"/>
</dbReference>
<dbReference type="GO" id="GO:0015562">
    <property type="term" value="F:efflux transmembrane transporter activity"/>
    <property type="evidence" value="ECO:0007669"/>
    <property type="project" value="InterPro"/>
</dbReference>
<evidence type="ECO:0008006" key="11">
    <source>
        <dbReference type="Google" id="ProtNLM"/>
    </source>
</evidence>
<dbReference type="RefSeq" id="WP_173955725.1">
    <property type="nucleotide sequence ID" value="NZ_CP028942.1"/>
</dbReference>
<organism evidence="9 10">
    <name type="scientific">Polynucleobacter tropicus</name>
    <dbReference type="NCBI Taxonomy" id="1743174"/>
    <lineage>
        <taxon>Bacteria</taxon>
        <taxon>Pseudomonadati</taxon>
        <taxon>Pseudomonadota</taxon>
        <taxon>Betaproteobacteria</taxon>
        <taxon>Burkholderiales</taxon>
        <taxon>Burkholderiaceae</taxon>
        <taxon>Polynucleobacter</taxon>
    </lineage>
</organism>
<evidence type="ECO:0000313" key="10">
    <source>
        <dbReference type="Proteomes" id="UP000503312"/>
    </source>
</evidence>
<sequence length="409" mass="45175">MSYKNSILLIGLYFISYCNLSFCQNFPPFKTQGTNFQAITLASFLNELNEKNSTIKVKRLNSDSASAVAKQAGMPHLSPLLTYSKGSIYTQQPYVGYTNPSSNTFGATVTVEGWGKRSAREAYAQAEANRQLAEMVNESRSVETQAIFNYVDALRTKLLWQSYQAAIDQLSLLNTTDSTRYKDEFISSQKVLSNDLKFFSYGLLNYLGEPTQTLPLPVGTLNVPPKSLDVNTLISHAQEKRPDISTNKASIESASANLELVQANRNVDFMPGVYYTETPPYTSSGTGYGSQKSFSFILTVPLGNGFIDNSEVIVASNAVTEHEANLASTKTKIVTEINQTYLQYESAKERLKNANAAFKQVSGQKNNSLAGILKYRDVESELIEARAIHAKTLILLERISGNFDVPSLN</sequence>
<evidence type="ECO:0000256" key="8">
    <source>
        <dbReference type="SAM" id="Coils"/>
    </source>
</evidence>
<evidence type="ECO:0000256" key="3">
    <source>
        <dbReference type="ARBA" id="ARBA00022448"/>
    </source>
</evidence>
<comment type="similarity">
    <text evidence="2">Belongs to the outer membrane factor (OMF) (TC 1.B.17) family.</text>
</comment>
<feature type="coiled-coil region" evidence="8">
    <location>
        <begin position="334"/>
        <end position="364"/>
    </location>
</feature>
<evidence type="ECO:0000256" key="4">
    <source>
        <dbReference type="ARBA" id="ARBA00022452"/>
    </source>
</evidence>
<accession>A0A6M9Q0Y5</accession>
<evidence type="ECO:0000256" key="1">
    <source>
        <dbReference type="ARBA" id="ARBA00004442"/>
    </source>
</evidence>
<evidence type="ECO:0000256" key="6">
    <source>
        <dbReference type="ARBA" id="ARBA00023136"/>
    </source>
</evidence>
<keyword evidence="8" id="KW-0175">Coiled coil</keyword>
<keyword evidence="3" id="KW-0813">Transport</keyword>
<keyword evidence="7" id="KW-0998">Cell outer membrane</keyword>
<keyword evidence="5" id="KW-0812">Transmembrane</keyword>
<proteinExistence type="inferred from homology"/>
<dbReference type="GO" id="GO:1990281">
    <property type="term" value="C:efflux pump complex"/>
    <property type="evidence" value="ECO:0007669"/>
    <property type="project" value="TreeGrafter"/>
</dbReference>
<name>A0A6M9Q0Y5_9BURK</name>
<evidence type="ECO:0000256" key="5">
    <source>
        <dbReference type="ARBA" id="ARBA00022692"/>
    </source>
</evidence>
<dbReference type="AlphaFoldDB" id="A0A6M9Q0Y5"/>